<feature type="domain" description="PIN" evidence="1">
    <location>
        <begin position="3"/>
        <end position="116"/>
    </location>
</feature>
<dbReference type="PANTHER" id="PTHR34610">
    <property type="entry name" value="SSL7007 PROTEIN"/>
    <property type="match status" value="1"/>
</dbReference>
<dbReference type="SUPFAM" id="SSF88723">
    <property type="entry name" value="PIN domain-like"/>
    <property type="match status" value="1"/>
</dbReference>
<accession>A0A0K6I6I9</accession>
<organism evidence="2 3">
    <name type="scientific">Thiomonas bhubaneswarensis</name>
    <dbReference type="NCBI Taxonomy" id="339866"/>
    <lineage>
        <taxon>Bacteria</taxon>
        <taxon>Pseudomonadati</taxon>
        <taxon>Pseudomonadota</taxon>
        <taxon>Betaproteobacteria</taxon>
        <taxon>Burkholderiales</taxon>
        <taxon>Thiomonas</taxon>
    </lineage>
</organism>
<evidence type="ECO:0000259" key="1">
    <source>
        <dbReference type="Pfam" id="PF13470"/>
    </source>
</evidence>
<dbReference type="InterPro" id="IPR029060">
    <property type="entry name" value="PIN-like_dom_sf"/>
</dbReference>
<dbReference type="AlphaFoldDB" id="A0A0K6I6I9"/>
<dbReference type="Proteomes" id="UP000183649">
    <property type="component" value="Unassembled WGS sequence"/>
</dbReference>
<dbReference type="STRING" id="339866.GCA_001418255_02313"/>
<name>A0A0K6I6I9_9BURK</name>
<dbReference type="InterPro" id="IPR002850">
    <property type="entry name" value="PIN_toxin-like"/>
</dbReference>
<dbReference type="InterPro" id="IPR002716">
    <property type="entry name" value="PIN_dom"/>
</dbReference>
<evidence type="ECO:0000313" key="3">
    <source>
        <dbReference type="Proteomes" id="UP000183649"/>
    </source>
</evidence>
<dbReference type="Pfam" id="PF13470">
    <property type="entry name" value="PIN_3"/>
    <property type="match status" value="1"/>
</dbReference>
<dbReference type="EMBL" id="CYHF01000008">
    <property type="protein sequence ID" value="CUA98922.1"/>
    <property type="molecule type" value="Genomic_DNA"/>
</dbReference>
<protein>
    <submittedName>
        <fullName evidence="2">Predicted nucleic acid-binding protein, contains PIN domain</fullName>
    </submittedName>
</protein>
<reference evidence="3" key="1">
    <citation type="submission" date="2015-08" db="EMBL/GenBank/DDBJ databases">
        <authorList>
            <person name="Varghese N."/>
        </authorList>
    </citation>
    <scope>NUCLEOTIDE SEQUENCE [LARGE SCALE GENOMIC DNA]</scope>
    <source>
        <strain evidence="3">DSM 18181</strain>
    </source>
</reference>
<evidence type="ECO:0000313" key="2">
    <source>
        <dbReference type="EMBL" id="CUA98922.1"/>
    </source>
</evidence>
<gene>
    <name evidence="2" type="ORF">Ga0061069_10884</name>
</gene>
<sequence length="145" mass="16045">MPRCVLDTQVLLDWVLFDDARTQAWAQSIRQSHVAWVYCPSMRDEALRVIHYPALARRFDPADSAAKIDACFDRWGRCCASPPGQRRLICADPNDQMFLDLALVQAAIALLSRDRAVLKLARSARPLGLMIGAPEHIDAPCGSGG</sequence>
<dbReference type="PANTHER" id="PTHR34610:SF3">
    <property type="entry name" value="SSL7007 PROTEIN"/>
    <property type="match status" value="1"/>
</dbReference>
<keyword evidence="3" id="KW-1185">Reference proteome</keyword>
<proteinExistence type="predicted"/>